<dbReference type="SUPFAM" id="SSF57850">
    <property type="entry name" value="RING/U-box"/>
    <property type="match status" value="1"/>
</dbReference>
<feature type="domain" description="RING-type" evidence="18">
    <location>
        <begin position="1801"/>
        <end position="1848"/>
    </location>
</feature>
<keyword evidence="7" id="KW-0963">Cytoplasm</keyword>
<feature type="compositionally biased region" description="Low complexity" evidence="17">
    <location>
        <begin position="250"/>
        <end position="263"/>
    </location>
</feature>
<evidence type="ECO:0000256" key="13">
    <source>
        <dbReference type="ARBA" id="ARBA00022833"/>
    </source>
</evidence>
<dbReference type="Gene3D" id="3.30.40.10">
    <property type="entry name" value="Zinc/RING finger domain, C3HC4 (zinc finger)"/>
    <property type="match status" value="1"/>
</dbReference>
<keyword evidence="20" id="KW-1185">Reference proteome</keyword>
<keyword evidence="12 15" id="KW-0833">Ubl conjugation pathway</keyword>
<feature type="region of interest" description="Disordered" evidence="17">
    <location>
        <begin position="1164"/>
        <end position="1192"/>
    </location>
</feature>
<evidence type="ECO:0000256" key="10">
    <source>
        <dbReference type="ARBA" id="ARBA00022737"/>
    </source>
</evidence>
<keyword evidence="10" id="KW-0677">Repeat</keyword>
<comment type="subcellular location">
    <subcellularLocation>
        <location evidence="2">Cytoplasm</location>
        <location evidence="2">Cytosol</location>
    </subcellularLocation>
</comment>
<evidence type="ECO:0000256" key="5">
    <source>
        <dbReference type="ARBA" id="ARBA00012483"/>
    </source>
</evidence>
<feature type="region of interest" description="Disordered" evidence="17">
    <location>
        <begin position="28"/>
        <end position="57"/>
    </location>
</feature>
<comment type="subunit">
    <text evidence="15">Component of the ribosome quality control complex (RQC).</text>
</comment>
<dbReference type="InterPro" id="IPR054478">
    <property type="entry name" value="LTN1_UBC"/>
</dbReference>
<evidence type="ECO:0000256" key="4">
    <source>
        <dbReference type="ARBA" id="ARBA00007997"/>
    </source>
</evidence>
<comment type="similarity">
    <text evidence="4 15">Belongs to the LTN1 family.</text>
</comment>
<evidence type="ECO:0000256" key="9">
    <source>
        <dbReference type="ARBA" id="ARBA00022723"/>
    </source>
</evidence>
<evidence type="ECO:0000256" key="1">
    <source>
        <dbReference type="ARBA" id="ARBA00000900"/>
    </source>
</evidence>
<dbReference type="InterPro" id="IPR039804">
    <property type="entry name" value="RING-CH-C4HC3_LTN1"/>
</dbReference>
<keyword evidence="13 15" id="KW-0862">Zinc</keyword>
<keyword evidence="8 15" id="KW-0808">Transferase</keyword>
<accession>A0ABD3Q555</accession>
<evidence type="ECO:0000256" key="16">
    <source>
        <dbReference type="SAM" id="Coils"/>
    </source>
</evidence>
<dbReference type="Pfam" id="PF22999">
    <property type="entry name" value="LTN1_E3_ligase_6th"/>
    <property type="match status" value="1"/>
</dbReference>
<feature type="coiled-coil region" evidence="16">
    <location>
        <begin position="277"/>
        <end position="304"/>
    </location>
</feature>
<dbReference type="Pfam" id="PF22958">
    <property type="entry name" value="Ltn1_1st"/>
    <property type="match status" value="1"/>
</dbReference>
<dbReference type="Pfam" id="PF23009">
    <property type="entry name" value="UBC_like"/>
    <property type="match status" value="1"/>
</dbReference>
<keyword evidence="11 14" id="KW-0863">Zinc-finger</keyword>
<name>A0ABD3Q555_9STRA</name>
<comment type="caution">
    <text evidence="19">The sequence shown here is derived from an EMBL/GenBank/DDBJ whole genome shotgun (WGS) entry which is preliminary data.</text>
</comment>
<evidence type="ECO:0000256" key="15">
    <source>
        <dbReference type="RuleBase" id="RU367090"/>
    </source>
</evidence>
<evidence type="ECO:0000256" key="3">
    <source>
        <dbReference type="ARBA" id="ARBA00004906"/>
    </source>
</evidence>
<dbReference type="CDD" id="cd16491">
    <property type="entry name" value="RING-CH-C4HC3_LTN1"/>
    <property type="match status" value="1"/>
</dbReference>
<keyword evidence="9 15" id="KW-0479">Metal-binding</keyword>
<dbReference type="PANTHER" id="PTHR12389">
    <property type="entry name" value="ZINC FINGER PROTEIN 294"/>
    <property type="match status" value="1"/>
</dbReference>
<evidence type="ECO:0000256" key="8">
    <source>
        <dbReference type="ARBA" id="ARBA00022679"/>
    </source>
</evidence>
<evidence type="ECO:0000256" key="2">
    <source>
        <dbReference type="ARBA" id="ARBA00004514"/>
    </source>
</evidence>
<dbReference type="InterPro" id="IPR013083">
    <property type="entry name" value="Znf_RING/FYVE/PHD"/>
</dbReference>
<keyword evidence="16" id="KW-0175">Coiled coil</keyword>
<dbReference type="EMBL" id="JALLPJ020000322">
    <property type="protein sequence ID" value="KAL3795380.1"/>
    <property type="molecule type" value="Genomic_DNA"/>
</dbReference>
<evidence type="ECO:0000256" key="7">
    <source>
        <dbReference type="ARBA" id="ARBA00022490"/>
    </source>
</evidence>
<dbReference type="PANTHER" id="PTHR12389:SF0">
    <property type="entry name" value="E3 UBIQUITIN-PROTEIN LIGASE LISTERIN"/>
    <property type="match status" value="1"/>
</dbReference>
<evidence type="ECO:0000313" key="19">
    <source>
        <dbReference type="EMBL" id="KAL3795380.1"/>
    </source>
</evidence>
<feature type="compositionally biased region" description="Low complexity" evidence="17">
    <location>
        <begin position="32"/>
        <end position="49"/>
    </location>
</feature>
<dbReference type="GO" id="GO:0005829">
    <property type="term" value="C:cytosol"/>
    <property type="evidence" value="ECO:0007669"/>
    <property type="project" value="UniProtKB-SubCell"/>
</dbReference>
<evidence type="ECO:0000313" key="20">
    <source>
        <dbReference type="Proteomes" id="UP001530400"/>
    </source>
</evidence>
<dbReference type="FunFam" id="3.30.40.10:FF:000038">
    <property type="entry name" value="E3 ubiquitin-protein ligase listerin"/>
    <property type="match status" value="1"/>
</dbReference>
<reference evidence="19 20" key="1">
    <citation type="submission" date="2024-10" db="EMBL/GenBank/DDBJ databases">
        <title>Updated reference genomes for cyclostephanoid diatoms.</title>
        <authorList>
            <person name="Roberts W.R."/>
            <person name="Alverson A.J."/>
        </authorList>
    </citation>
    <scope>NUCLEOTIDE SEQUENCE [LARGE SCALE GENOMIC DNA]</scope>
    <source>
        <strain evidence="19 20">AJA010-31</strain>
    </source>
</reference>
<dbReference type="InterPro" id="IPR054476">
    <property type="entry name" value="Ltn1_N"/>
</dbReference>
<dbReference type="GO" id="GO:0008270">
    <property type="term" value="F:zinc ion binding"/>
    <property type="evidence" value="ECO:0007669"/>
    <property type="project" value="UniProtKB-KW"/>
</dbReference>
<evidence type="ECO:0000256" key="14">
    <source>
        <dbReference type="PROSITE-ProRule" id="PRU00175"/>
    </source>
</evidence>
<dbReference type="GO" id="GO:0061630">
    <property type="term" value="F:ubiquitin protein ligase activity"/>
    <property type="evidence" value="ECO:0007669"/>
    <property type="project" value="UniProtKB-UniRule"/>
</dbReference>
<dbReference type="GO" id="GO:0072344">
    <property type="term" value="P:rescue of stalled ribosome"/>
    <property type="evidence" value="ECO:0007669"/>
    <property type="project" value="UniProtKB-UniRule"/>
</dbReference>
<dbReference type="InterPro" id="IPR039795">
    <property type="entry name" value="LTN1/Rkr1"/>
</dbReference>
<evidence type="ECO:0000256" key="6">
    <source>
        <dbReference type="ARBA" id="ARBA00017157"/>
    </source>
</evidence>
<comment type="catalytic activity">
    <reaction evidence="1 15">
        <text>S-ubiquitinyl-[E2 ubiquitin-conjugating enzyme]-L-cysteine + [acceptor protein]-L-lysine = [E2 ubiquitin-conjugating enzyme]-L-cysteine + N(6)-ubiquitinyl-[acceptor protein]-L-lysine.</text>
        <dbReference type="EC" id="2.3.2.27"/>
    </reaction>
</comment>
<feature type="region of interest" description="Disordered" evidence="17">
    <location>
        <begin position="250"/>
        <end position="275"/>
    </location>
</feature>
<protein>
    <recommendedName>
        <fullName evidence="6 15">E3 ubiquitin-protein ligase listerin</fullName>
        <ecNumber evidence="5 15">2.3.2.27</ecNumber>
    </recommendedName>
    <alternativeName>
        <fullName evidence="15">RING-type E3 ubiquitin transferase listerin</fullName>
    </alternativeName>
</protein>
<dbReference type="GO" id="GO:1990116">
    <property type="term" value="P:ribosome-associated ubiquitin-dependent protein catabolic process"/>
    <property type="evidence" value="ECO:0007669"/>
    <property type="project" value="UniProtKB-UniRule"/>
</dbReference>
<comment type="function">
    <text evidence="15">E3 ubiquitin-protein ligase. Component of the ribosome quality control complex (RQC), a ribosome-associated complex that mediates ubiquitination and extraction of incompletely synthesized nascent chains for proteasomal degradation.</text>
</comment>
<evidence type="ECO:0000259" key="18">
    <source>
        <dbReference type="PROSITE" id="PS50089"/>
    </source>
</evidence>
<evidence type="ECO:0000256" key="12">
    <source>
        <dbReference type="ARBA" id="ARBA00022786"/>
    </source>
</evidence>
<dbReference type="InterPro" id="IPR001841">
    <property type="entry name" value="Znf_RING"/>
</dbReference>
<comment type="pathway">
    <text evidence="3 15">Protein modification; protein ubiquitination.</text>
</comment>
<gene>
    <name evidence="19" type="ORF">ACHAWO_002627</name>
</gene>
<dbReference type="PROSITE" id="PS50089">
    <property type="entry name" value="ZF_RING_2"/>
    <property type="match status" value="1"/>
</dbReference>
<dbReference type="GO" id="GO:1990112">
    <property type="term" value="C:RQC complex"/>
    <property type="evidence" value="ECO:0007669"/>
    <property type="project" value="UniProtKB-UniRule"/>
</dbReference>
<dbReference type="EC" id="2.3.2.27" evidence="5 15"/>
<dbReference type="Proteomes" id="UP001530400">
    <property type="component" value="Unassembled WGS sequence"/>
</dbReference>
<evidence type="ECO:0000256" key="11">
    <source>
        <dbReference type="ARBA" id="ARBA00022771"/>
    </source>
</evidence>
<organism evidence="19 20">
    <name type="scientific">Cyclotella atomus</name>
    <dbReference type="NCBI Taxonomy" id="382360"/>
    <lineage>
        <taxon>Eukaryota</taxon>
        <taxon>Sar</taxon>
        <taxon>Stramenopiles</taxon>
        <taxon>Ochrophyta</taxon>
        <taxon>Bacillariophyta</taxon>
        <taxon>Coscinodiscophyceae</taxon>
        <taxon>Thalassiosirophycidae</taxon>
        <taxon>Stephanodiscales</taxon>
        <taxon>Stephanodiscaceae</taxon>
        <taxon>Cyclotella</taxon>
    </lineage>
</organism>
<evidence type="ECO:0000256" key="17">
    <source>
        <dbReference type="SAM" id="MobiDB-lite"/>
    </source>
</evidence>
<sequence>MSNTGFRGFADFANSTGSTTAAILAANRVKKSQQQQAPSSSSNNNKSNNLRPSPIYTGSDPRLSLLFRKIGQKRDATTKIRALDELSSVVFAPPTNNNNNDNNIEEEGYTRPEKIASLTHLAFLHETKLGYDNNPSVRSGSYKALVAMKGHVPKAWNGLFLVAEEENDGDKNSGESFGANTTVGMAWCSARGDPSADVVKYSREFVKELLNGEENMSASTAVQPAVLNYCKVVLGCKRANNLQDVINPVSTSFSSTSDNQSSSGKDKKNKGGSKAAVKNAEAAAAVAESEREEMEERHERVMLSVLIGLGALVESQPENASKQYASIEAFPESASITRLMSSSRGPFRRQSYNLVSKFCQFAQSLVQPCESTKYIALATLLPNLLSGEKDSSNFVALFELILSYLSMFRKESDSKSPWELMDAAAFVKSLSKALRKACCGAPATSWGQMILPIVASLPSGDESAVLVVESLWEGRKSAAAIMDTAAIVSSVVECVTYLLLRRPKDSSSTCTPPSSMSKCGQLFLDCLSYFINEAPASGGPASSALDELCMTLARDVVRLDAASIDGGTNDRGITQIKSFFWGSDGSQQTFSSAKRDRQTDVKLTRLMANMIQSNDQNKEQSLIYVLPSAKALFNEIIVHSDSRSNKSCTNEEVELILKIMNICGARPLFPVQKAVETLDGVQQTTVSLEEFCVNNLIRWILIHSKSAPSAISTDFNIGKHLLLSIHSAHQQKQVWETILRELIKSYCDVTTLATGLCAMASDGDMSAIDLIKCQTLDQFAMEMGNSFMKEFWLSHDLSHTDDSNENSSMHQGDMCLFFKACVGLSDCKEMLVSSSVIKHWVEICCDETRADRLIIEDEDGENALLETTLLLGSSSDNSVLSQDELMKLILESWRQGGLIWKQTAVTKCDVAIEPNHDISMRDEFVSRASSNLKESIRRKPSKDHAILELSSQSWSKKAARVLDICKNSGLQTVGIDLDLCKNICTPNASESLFLRLMYLLHDVGNPSLLLHGSSNQELLVHVLSAVVDTENALLQTFIQRTQRSRQLVDVLGGPLELNNCVQALTTTCIDLLASYLNDPATNATNCRQTLTALSYLVSLQFSTKWSEKRISEDCILAEDINEGDSLFYEKADGMRVKSRVVKVHTDDFPNLYFTIKEENALEERQTVSNRLKRNPVTPEAPPTEDDETRREQTARHILDRLVKPFVSKLNFHADISLQNEVSAECINIIISQIGLITIGIGSVRYEIVQTVSSLESCLLKMISGDEDSINQASSPLRCLSLAFGFGLYTKAPPLGENSTDLKLPLEGLFVALIEYYDEHSQSLKGQSPPSLSFHSSVAMWLAVIVKEIKDGDALRRLSGLILTLSETLLFDHDASNSILVMKVVCAFQASAKICIDYSSAANDNEKCLFKSITKCFVDIQDSTGLWMDLYASIMTYYKKEAPEVVLYAASNFSGNLCECLKSPTKRWCAFQLLMVHAKRNKPSGSSDDVILPTATETLLSQWKQNLDEEEASELEDDVHIVALWLPEAMLLFVQELDRAPESSDSQMDYLLGWIIFLEIFDSAGAIDMRNRSSMCAFLQKANAVRAMMNLALQEANLDIGRKQNIFECISDESQDFILKELATLALFRTTESLPTLAKTWFNDDCPRYMQQKLMSFVENKVAPETLQRELVRIKDATSFGEMTVNGSAVSREVTAIYHQDEVRFVKRHFIPCLFACHLTHPVISPYPPQCQLSVTIRVPTAFPLRNVEVDLEKTLGIAEKRWRRWSLNIMLMLNNQDGSILDALLLWKENVDKEFEGVEPCPVCYSVLCIKTHSMPNLQCKTCNNRFHSLCLHKWFQSSGKSNCVLCQQPWSGSKVA</sequence>
<proteinExistence type="inferred from homology"/>
<dbReference type="InterPro" id="IPR054477">
    <property type="entry name" value="LTN1_E3_ligase_6th"/>
</dbReference>